<dbReference type="InterPro" id="IPR036388">
    <property type="entry name" value="WH-like_DNA-bd_sf"/>
</dbReference>
<dbReference type="PROSITE" id="PS50921">
    <property type="entry name" value="ANTAR"/>
    <property type="match status" value="1"/>
</dbReference>
<dbReference type="InterPro" id="IPR011006">
    <property type="entry name" value="CheY-like_superfamily"/>
</dbReference>
<evidence type="ECO:0000313" key="4">
    <source>
        <dbReference type="Proteomes" id="UP001172687"/>
    </source>
</evidence>
<evidence type="ECO:0000313" key="3">
    <source>
        <dbReference type="EMBL" id="MDN4517244.1"/>
    </source>
</evidence>
<dbReference type="EMBL" id="JAUHTC010000022">
    <property type="protein sequence ID" value="MDN4517244.1"/>
    <property type="molecule type" value="Genomic_DNA"/>
</dbReference>
<dbReference type="Gene3D" id="1.10.10.10">
    <property type="entry name" value="Winged helix-like DNA-binding domain superfamily/Winged helix DNA-binding domain"/>
    <property type="match status" value="1"/>
</dbReference>
<gene>
    <name evidence="3" type="ORF">QYF68_05325</name>
</gene>
<organism evidence="3 4">
    <name type="scientific">Mycolicibacterium austroafricanum</name>
    <name type="common">Mycobacterium austroafricanum</name>
    <dbReference type="NCBI Taxonomy" id="39687"/>
    <lineage>
        <taxon>Bacteria</taxon>
        <taxon>Bacillati</taxon>
        <taxon>Actinomycetota</taxon>
        <taxon>Actinomycetes</taxon>
        <taxon>Mycobacteriales</taxon>
        <taxon>Mycobacteriaceae</taxon>
        <taxon>Mycolicibacterium</taxon>
    </lineage>
</organism>
<reference evidence="3" key="1">
    <citation type="submission" date="2023-07" db="EMBL/GenBank/DDBJ databases">
        <title>Degradation of tert-butanol by M. austroafricanum TBA100.</title>
        <authorList>
            <person name="Helbich S."/>
            <person name="Vainshtein Y."/>
        </authorList>
    </citation>
    <scope>NUCLEOTIDE SEQUENCE</scope>
    <source>
        <strain evidence="3">TBA100</strain>
    </source>
</reference>
<dbReference type="Proteomes" id="UP001172687">
    <property type="component" value="Unassembled WGS sequence"/>
</dbReference>
<evidence type="ECO:0000256" key="1">
    <source>
        <dbReference type="SAM" id="MobiDB-lite"/>
    </source>
</evidence>
<dbReference type="InterPro" id="IPR005561">
    <property type="entry name" value="ANTAR"/>
</dbReference>
<feature type="domain" description="ANTAR" evidence="2">
    <location>
        <begin position="45"/>
        <end position="106"/>
    </location>
</feature>
<accession>A0ABT8H904</accession>
<protein>
    <submittedName>
        <fullName evidence="3">ANTAR domain-containing protein</fullName>
    </submittedName>
</protein>
<comment type="caution">
    <text evidence="3">The sequence shown here is derived from an EMBL/GenBank/DDBJ whole genome shotgun (WGS) entry which is preliminary data.</text>
</comment>
<name>A0ABT8H904_MYCAO</name>
<keyword evidence="4" id="KW-1185">Reference proteome</keyword>
<dbReference type="RefSeq" id="WP_236723594.1">
    <property type="nucleotide sequence ID" value="NZ_JAUHTC010000022.1"/>
</dbReference>
<feature type="region of interest" description="Disordered" evidence="1">
    <location>
        <begin position="109"/>
        <end position="129"/>
    </location>
</feature>
<evidence type="ECO:0000259" key="2">
    <source>
        <dbReference type="PROSITE" id="PS50921"/>
    </source>
</evidence>
<proteinExistence type="predicted"/>
<dbReference type="SUPFAM" id="SSF52172">
    <property type="entry name" value="CheY-like"/>
    <property type="match status" value="1"/>
</dbReference>
<dbReference type="SMART" id="SM01012">
    <property type="entry name" value="ANTAR"/>
    <property type="match status" value="1"/>
</dbReference>
<dbReference type="Pfam" id="PF03861">
    <property type="entry name" value="ANTAR"/>
    <property type="match status" value="1"/>
</dbReference>
<sequence length="129" mass="13515">MLVEVIARPSHGASAALNLLARSPRAFSAEAEALGAMLATHAAIALSVVNKEQQFESALASRDAIGQAKGILMERFGIDAVGALELLKKLSQDSNTAIPVIAERLISSLHGERSRSSGSARTTRPRRGG</sequence>